<keyword evidence="12" id="KW-1185">Reference proteome</keyword>
<dbReference type="InterPro" id="IPR013563">
    <property type="entry name" value="Oligopep_ABC_C"/>
</dbReference>
<feature type="domain" description="ABC transporter" evidence="10">
    <location>
        <begin position="7"/>
        <end position="254"/>
    </location>
</feature>
<evidence type="ECO:0000256" key="9">
    <source>
        <dbReference type="ARBA" id="ARBA00023136"/>
    </source>
</evidence>
<evidence type="ECO:0000256" key="3">
    <source>
        <dbReference type="ARBA" id="ARBA00022448"/>
    </source>
</evidence>
<comment type="similarity">
    <text evidence="2">Belongs to the ABC transporter superfamily.</text>
</comment>
<keyword evidence="7 11" id="KW-0067">ATP-binding</keyword>
<accession>A0A511Z396</accession>
<dbReference type="Pfam" id="PF08352">
    <property type="entry name" value="oligo_HPY"/>
    <property type="match status" value="1"/>
</dbReference>
<evidence type="ECO:0000313" key="12">
    <source>
        <dbReference type="Proteomes" id="UP000321901"/>
    </source>
</evidence>
<dbReference type="PROSITE" id="PS50893">
    <property type="entry name" value="ABC_TRANSPORTER_2"/>
    <property type="match status" value="1"/>
</dbReference>
<dbReference type="EMBL" id="BJYL01000003">
    <property type="protein sequence ID" value="GEN81887.1"/>
    <property type="molecule type" value="Genomic_DNA"/>
</dbReference>
<dbReference type="SUPFAM" id="SSF52540">
    <property type="entry name" value="P-loop containing nucleoside triphosphate hydrolases"/>
    <property type="match status" value="1"/>
</dbReference>
<comment type="caution">
    <text evidence="11">The sequence shown here is derived from an EMBL/GenBank/DDBJ whole genome shotgun (WGS) entry which is preliminary data.</text>
</comment>
<name>A0A511Z396_9BACL</name>
<sequence length="338" mass="38006">MDRVLELKDFNVTYKNKTKKVYAVKDINLTINKGDSLGIVGESGSGKSTLAMAILRLLPERNTEITGSSNFANKDLVQASEKELKEIRWKELSVVFQKSMNALSPVHRIGEQIEDIYRVHKPNARKEEIFDRIKALLRLVNLSERVFKMYPHELSGGMLQRVAIAISLIHDPKLLIMDEATTALDVVTQGQILEEIVKMEQTLDVTRIMITHDISVVATTCNKIAVLYAGELMEVGYVKDILKEPKHPYTKGLLSSIPSLSGEKETLTGIKGHLPDLSQKYEGCIFAPRCEHAMEQCGKSKPSETQLTGENRVWCHLYSQSDRGEQLDISKNLAEVNR</sequence>
<dbReference type="InterPro" id="IPR017871">
    <property type="entry name" value="ABC_transporter-like_CS"/>
</dbReference>
<dbReference type="InterPro" id="IPR050388">
    <property type="entry name" value="ABC_Ni/Peptide_Import"/>
</dbReference>
<keyword evidence="4" id="KW-1003">Cell membrane</keyword>
<dbReference type="InterPro" id="IPR003439">
    <property type="entry name" value="ABC_transporter-like_ATP-bd"/>
</dbReference>
<dbReference type="PANTHER" id="PTHR43297">
    <property type="entry name" value="OLIGOPEPTIDE TRANSPORT ATP-BINDING PROTEIN APPD"/>
    <property type="match status" value="1"/>
</dbReference>
<dbReference type="NCBIfam" id="TIGR01727">
    <property type="entry name" value="oligo_HPY"/>
    <property type="match status" value="1"/>
</dbReference>
<evidence type="ECO:0000256" key="4">
    <source>
        <dbReference type="ARBA" id="ARBA00022475"/>
    </source>
</evidence>
<dbReference type="GO" id="GO:0015833">
    <property type="term" value="P:peptide transport"/>
    <property type="evidence" value="ECO:0007669"/>
    <property type="project" value="InterPro"/>
</dbReference>
<keyword evidence="5" id="KW-0997">Cell inner membrane</keyword>
<proteinExistence type="inferred from homology"/>
<keyword evidence="9" id="KW-0472">Membrane</keyword>
<evidence type="ECO:0000256" key="1">
    <source>
        <dbReference type="ARBA" id="ARBA00004202"/>
    </source>
</evidence>
<dbReference type="AlphaFoldDB" id="A0A511Z396"/>
<dbReference type="InterPro" id="IPR027417">
    <property type="entry name" value="P-loop_NTPase"/>
</dbReference>
<dbReference type="GO" id="GO:0005886">
    <property type="term" value="C:plasma membrane"/>
    <property type="evidence" value="ECO:0007669"/>
    <property type="project" value="UniProtKB-SubCell"/>
</dbReference>
<evidence type="ECO:0000256" key="7">
    <source>
        <dbReference type="ARBA" id="ARBA00022840"/>
    </source>
</evidence>
<dbReference type="RefSeq" id="WP_147054386.1">
    <property type="nucleotide sequence ID" value="NZ_BJYL01000003.1"/>
</dbReference>
<dbReference type="Gene3D" id="3.40.50.300">
    <property type="entry name" value="P-loop containing nucleotide triphosphate hydrolases"/>
    <property type="match status" value="1"/>
</dbReference>
<evidence type="ECO:0000259" key="10">
    <source>
        <dbReference type="PROSITE" id="PS50893"/>
    </source>
</evidence>
<dbReference type="PROSITE" id="PS00211">
    <property type="entry name" value="ABC_TRANSPORTER_1"/>
    <property type="match status" value="1"/>
</dbReference>
<keyword evidence="6" id="KW-0547">Nucleotide-binding</keyword>
<evidence type="ECO:0000313" key="11">
    <source>
        <dbReference type="EMBL" id="GEN81887.1"/>
    </source>
</evidence>
<dbReference type="CDD" id="cd03257">
    <property type="entry name" value="ABC_NikE_OppD_transporters"/>
    <property type="match status" value="1"/>
</dbReference>
<keyword evidence="3" id="KW-0813">Transport</keyword>
<evidence type="ECO:0000256" key="2">
    <source>
        <dbReference type="ARBA" id="ARBA00005417"/>
    </source>
</evidence>
<dbReference type="GO" id="GO:0016887">
    <property type="term" value="F:ATP hydrolysis activity"/>
    <property type="evidence" value="ECO:0007669"/>
    <property type="project" value="InterPro"/>
</dbReference>
<gene>
    <name evidence="11" type="ORF">SLU01_01990</name>
</gene>
<dbReference type="OrthoDB" id="43981at2"/>
<dbReference type="InterPro" id="IPR003593">
    <property type="entry name" value="AAA+_ATPase"/>
</dbReference>
<dbReference type="PANTHER" id="PTHR43297:SF14">
    <property type="entry name" value="ATPASE AAA-TYPE CORE DOMAIN-CONTAINING PROTEIN"/>
    <property type="match status" value="1"/>
</dbReference>
<reference evidence="11 12" key="1">
    <citation type="submission" date="2019-07" db="EMBL/GenBank/DDBJ databases">
        <title>Whole genome shotgun sequence of Sporosarcina luteola NBRC 105378.</title>
        <authorList>
            <person name="Hosoyama A."/>
            <person name="Uohara A."/>
            <person name="Ohji S."/>
            <person name="Ichikawa N."/>
        </authorList>
    </citation>
    <scope>NUCLEOTIDE SEQUENCE [LARGE SCALE GENOMIC DNA]</scope>
    <source>
        <strain evidence="11 12">NBRC 105378</strain>
    </source>
</reference>
<protein>
    <submittedName>
        <fullName evidence="11">ABC transporter ATP-binding protein</fullName>
    </submittedName>
</protein>
<evidence type="ECO:0000256" key="6">
    <source>
        <dbReference type="ARBA" id="ARBA00022741"/>
    </source>
</evidence>
<comment type="subcellular location">
    <subcellularLocation>
        <location evidence="1">Cell membrane</location>
        <topology evidence="1">Peripheral membrane protein</topology>
    </subcellularLocation>
</comment>
<dbReference type="FunFam" id="3.40.50.300:FF:000016">
    <property type="entry name" value="Oligopeptide ABC transporter ATP-binding component"/>
    <property type="match status" value="1"/>
</dbReference>
<dbReference type="GO" id="GO:0005524">
    <property type="term" value="F:ATP binding"/>
    <property type="evidence" value="ECO:0007669"/>
    <property type="project" value="UniProtKB-KW"/>
</dbReference>
<dbReference type="Pfam" id="PF00005">
    <property type="entry name" value="ABC_tran"/>
    <property type="match status" value="1"/>
</dbReference>
<organism evidence="11 12">
    <name type="scientific">Sporosarcina luteola</name>
    <dbReference type="NCBI Taxonomy" id="582850"/>
    <lineage>
        <taxon>Bacteria</taxon>
        <taxon>Bacillati</taxon>
        <taxon>Bacillota</taxon>
        <taxon>Bacilli</taxon>
        <taxon>Bacillales</taxon>
        <taxon>Caryophanaceae</taxon>
        <taxon>Sporosarcina</taxon>
    </lineage>
</organism>
<evidence type="ECO:0000256" key="5">
    <source>
        <dbReference type="ARBA" id="ARBA00022519"/>
    </source>
</evidence>
<dbReference type="Proteomes" id="UP000321901">
    <property type="component" value="Unassembled WGS sequence"/>
</dbReference>
<keyword evidence="8" id="KW-1278">Translocase</keyword>
<evidence type="ECO:0000256" key="8">
    <source>
        <dbReference type="ARBA" id="ARBA00022967"/>
    </source>
</evidence>
<dbReference type="SMART" id="SM00382">
    <property type="entry name" value="AAA"/>
    <property type="match status" value="1"/>
</dbReference>